<evidence type="ECO:0000256" key="1">
    <source>
        <dbReference type="ARBA" id="ARBA00010609"/>
    </source>
</evidence>
<evidence type="ECO:0000313" key="7">
    <source>
        <dbReference type="Proteomes" id="UP000000724"/>
    </source>
</evidence>
<comment type="similarity">
    <text evidence="1">Belongs to the multicopper oxidase family.</text>
</comment>
<dbReference type="OrthoDB" id="2121828at2759"/>
<organism evidence="6 7">
    <name type="scientific">Penicillium rubens (strain ATCC 28089 / DSM 1075 / NRRL 1951 / Wisconsin 54-1255)</name>
    <name type="common">Penicillium chrysogenum</name>
    <dbReference type="NCBI Taxonomy" id="500485"/>
    <lineage>
        <taxon>Eukaryota</taxon>
        <taxon>Fungi</taxon>
        <taxon>Dikarya</taxon>
        <taxon>Ascomycota</taxon>
        <taxon>Pezizomycotina</taxon>
        <taxon>Eurotiomycetes</taxon>
        <taxon>Eurotiomycetidae</taxon>
        <taxon>Eurotiales</taxon>
        <taxon>Aspergillaceae</taxon>
        <taxon>Penicillium</taxon>
        <taxon>Penicillium chrysogenum species complex</taxon>
    </lineage>
</organism>
<dbReference type="PANTHER" id="PTHR11709:SF486">
    <property type="entry name" value="MULTICOPPER OXIDASE"/>
    <property type="match status" value="1"/>
</dbReference>
<evidence type="ECO:0000256" key="2">
    <source>
        <dbReference type="ARBA" id="ARBA00023008"/>
    </source>
</evidence>
<keyword evidence="2" id="KW-0186">Copper</keyword>
<dbReference type="InterPro" id="IPR045087">
    <property type="entry name" value="Cu-oxidase_fam"/>
</dbReference>
<dbReference type="Pfam" id="PF07731">
    <property type="entry name" value="Cu-oxidase_2"/>
    <property type="match status" value="1"/>
</dbReference>
<evidence type="ECO:0000259" key="4">
    <source>
        <dbReference type="Pfam" id="PF07731"/>
    </source>
</evidence>
<dbReference type="VEuPathDB" id="FungiDB:PCH_Pc13g00880"/>
<proteinExistence type="inferred from homology"/>
<dbReference type="GO" id="GO:0005507">
    <property type="term" value="F:copper ion binding"/>
    <property type="evidence" value="ECO:0007669"/>
    <property type="project" value="InterPro"/>
</dbReference>
<reference evidence="6 7" key="1">
    <citation type="journal article" date="2008" name="Nat. Biotechnol.">
        <title>Genome sequencing and analysis of the filamentous fungus Penicillium chrysogenum.</title>
        <authorList>
            <person name="van den Berg M.A."/>
            <person name="Albang R."/>
            <person name="Albermann K."/>
            <person name="Badger J.H."/>
            <person name="Daran J.-M."/>
            <person name="Driessen A.J.M."/>
            <person name="Garcia-Estrada C."/>
            <person name="Fedorova N.D."/>
            <person name="Harris D.M."/>
            <person name="Heijne W.H.M."/>
            <person name="Joardar V.S."/>
            <person name="Kiel J.A.K.W."/>
            <person name="Kovalchuk A."/>
            <person name="Martin J.F."/>
            <person name="Nierman W.C."/>
            <person name="Nijland J.G."/>
            <person name="Pronk J.T."/>
            <person name="Roubos J.A."/>
            <person name="van der Klei I.J."/>
            <person name="van Peij N.N.M.E."/>
            <person name="Veenhuis M."/>
            <person name="von Doehren H."/>
            <person name="Wagner C."/>
            <person name="Wortman J.R."/>
            <person name="Bovenberg R.A.L."/>
        </authorList>
    </citation>
    <scope>NUCLEOTIDE SEQUENCE [LARGE SCALE GENOMIC DNA]</scope>
    <source>
        <strain evidence="7">ATCC 28089 / DSM 1075 / NRRL 1951 / Wisconsin 54-1255</strain>
    </source>
</reference>
<keyword evidence="3" id="KW-0732">Signal</keyword>
<feature type="domain" description="Plastocyanin-like" evidence="5">
    <location>
        <begin position="102"/>
        <end position="208"/>
    </location>
</feature>
<dbReference type="AlphaFoldDB" id="B6H195"/>
<dbReference type="Pfam" id="PF07732">
    <property type="entry name" value="Cu-oxidase_3"/>
    <property type="match status" value="1"/>
</dbReference>
<keyword evidence="7" id="KW-1185">Reference proteome</keyword>
<dbReference type="eggNOG" id="KOG1263">
    <property type="taxonomic scope" value="Eukaryota"/>
</dbReference>
<dbReference type="BioCyc" id="PCHR:PC13G00880-MONOMER"/>
<accession>B6H195</accession>
<dbReference type="EMBL" id="AM920428">
    <property type="protein sequence ID" value="CAP91157.1"/>
    <property type="molecule type" value="Genomic_DNA"/>
</dbReference>
<evidence type="ECO:0000256" key="3">
    <source>
        <dbReference type="SAM" id="SignalP"/>
    </source>
</evidence>
<dbReference type="GO" id="GO:0016491">
    <property type="term" value="F:oxidoreductase activity"/>
    <property type="evidence" value="ECO:0007669"/>
    <property type="project" value="InterPro"/>
</dbReference>
<gene>
    <name evidence="6" type="ORF">Pc13g00880</name>
    <name evidence="6" type="ORF">PCH_Pc13g00880</name>
</gene>
<dbReference type="PANTHER" id="PTHR11709">
    <property type="entry name" value="MULTI-COPPER OXIDASE"/>
    <property type="match status" value="1"/>
</dbReference>
<dbReference type="HOGENOM" id="CLU_037641_0_1_1"/>
<dbReference type="InterPro" id="IPR008972">
    <property type="entry name" value="Cupredoxin"/>
</dbReference>
<feature type="signal peptide" evidence="3">
    <location>
        <begin position="1"/>
        <end position="24"/>
    </location>
</feature>
<evidence type="ECO:0000313" key="6">
    <source>
        <dbReference type="EMBL" id="CAP91157.1"/>
    </source>
</evidence>
<protein>
    <submittedName>
        <fullName evidence="6">Pc13g00880 protein</fullName>
    </submittedName>
</protein>
<name>B6H195_PENRW</name>
<feature type="chain" id="PRO_5002845349" evidence="3">
    <location>
        <begin position="25"/>
        <end position="374"/>
    </location>
</feature>
<dbReference type="OMA" id="FHMHGNG"/>
<evidence type="ECO:0000259" key="5">
    <source>
        <dbReference type="Pfam" id="PF07732"/>
    </source>
</evidence>
<sequence>MLFPVPWGLAVSTFFMLQFTFSAALNGTIRTYYVGAVEEDWDYMPTGIDLINGVEIDQSPQAAAVAAHNGQRIGHVYTKAMFREFTDDTFAVQARRPQWLGMLGPVIRAEVGDTVEVIFKNMASNNHSMHPHGLRYSKPNEGVAMAGQEFSGNSVPPGETWTYTWEVPERAGPGPLDPPSLAWTYHSDVSGAQDIYSGLVGAIIIYRPGELAKHTLDVPAPRGSDLTEEVLTLFMIVDENLSFYIDGNTLNRTNIPRGELQVNRLDPGFQESNLKHAINGRLFGNLEGLTLTVGRKARWHVQSLGNVQNAHTPHWHGNTLTWAGQRLDVLSVLPAQTRSLTMTVDNPGVWVHHCQVLNHRSKGMIVKYHAVDQD</sequence>
<feature type="domain" description="Plastocyanin-like" evidence="4">
    <location>
        <begin position="275"/>
        <end position="369"/>
    </location>
</feature>
<dbReference type="InterPro" id="IPR011707">
    <property type="entry name" value="Cu-oxidase-like_N"/>
</dbReference>
<dbReference type="SUPFAM" id="SSF49503">
    <property type="entry name" value="Cupredoxins"/>
    <property type="match status" value="2"/>
</dbReference>
<dbReference type="Proteomes" id="UP000000724">
    <property type="component" value="Contig Pc00c13"/>
</dbReference>
<dbReference type="InterPro" id="IPR011706">
    <property type="entry name" value="Cu-oxidase_C"/>
</dbReference>
<dbReference type="Gene3D" id="2.60.40.420">
    <property type="entry name" value="Cupredoxins - blue copper proteins"/>
    <property type="match status" value="1"/>
</dbReference>